<dbReference type="Pfam" id="PF01118">
    <property type="entry name" value="Semialdhyde_dh"/>
    <property type="match status" value="1"/>
</dbReference>
<feature type="active site" description="Acyl-thioester intermediate" evidence="2">
    <location>
        <position position="125"/>
    </location>
</feature>
<name>A0A2A4YI85_UNCAE</name>
<dbReference type="EMBL" id="NVUU01000047">
    <property type="protein sequence ID" value="PCI94025.1"/>
    <property type="molecule type" value="Genomic_DNA"/>
</dbReference>
<reference evidence="5" key="1">
    <citation type="submission" date="2017-08" db="EMBL/GenBank/DDBJ databases">
        <title>A dynamic microbial community with high functional redundancy inhabits the cold, oxic subseafloor aquifer.</title>
        <authorList>
            <person name="Tully B.J."/>
            <person name="Wheat C.G."/>
            <person name="Glazer B.T."/>
            <person name="Huber J.A."/>
        </authorList>
    </citation>
    <scope>NUCLEOTIDE SEQUENCE [LARGE SCALE GENOMIC DNA]</scope>
</reference>
<evidence type="ECO:0000256" key="2">
    <source>
        <dbReference type="PIRSR" id="PIRSR000148-1"/>
    </source>
</evidence>
<dbReference type="SUPFAM" id="SSF51735">
    <property type="entry name" value="NAD(P)-binding Rossmann-fold domains"/>
    <property type="match status" value="1"/>
</dbReference>
<sequence length="331" mass="37086">MATIGIVGATGLVGEELLKIINYSQIPFEKIFLFNSQKKLCDPILLKGKWHPITAVSLETLELCDVVFFLAGSEISKDYIPHLQRPTVIDLSSAFRTHKAVPLIIPEINGHLLETRPRVIASPNCTTSIMLMALYPLHKRYKLKRICASTYQAASGGGRKLLGSLLEETKRYALKRSASLSSLSYAFNLYPHPASIENCQDNLEETKMIFETRKILEDPTLSISCQCIRVPTLRVHGISLHVDFEDPLTEEEAFKELRAFPGIEIYAQPKMQLSSHEAIENQKILCSRIRIDPVDPTRLSLWVVGDQLLKGAALNAFQILEYLIGSSLILI</sequence>
<comment type="caution">
    <text evidence="4">The sequence shown here is derived from an EMBL/GenBank/DDBJ whole genome shotgun (WGS) entry which is preliminary data.</text>
</comment>
<proteinExistence type="inferred from homology"/>
<dbReference type="AlphaFoldDB" id="A0A2A4YI85"/>
<dbReference type="InterPro" id="IPR012280">
    <property type="entry name" value="Semialdhyde_DH_dimer_dom"/>
</dbReference>
<dbReference type="PANTHER" id="PTHR46278">
    <property type="entry name" value="DEHYDROGENASE, PUTATIVE-RELATED"/>
    <property type="match status" value="1"/>
</dbReference>
<dbReference type="Gene3D" id="3.40.50.720">
    <property type="entry name" value="NAD(P)-binding Rossmann-like Domain"/>
    <property type="match status" value="1"/>
</dbReference>
<evidence type="ECO:0000313" key="4">
    <source>
        <dbReference type="EMBL" id="PCI94025.1"/>
    </source>
</evidence>
<accession>A0A2A4YI85</accession>
<dbReference type="GO" id="GO:0051287">
    <property type="term" value="F:NAD binding"/>
    <property type="evidence" value="ECO:0007669"/>
    <property type="project" value="InterPro"/>
</dbReference>
<feature type="domain" description="Semialdehyde dehydrogenase NAD-binding" evidence="3">
    <location>
        <begin position="3"/>
        <end position="116"/>
    </location>
</feature>
<dbReference type="PIRSF" id="PIRSF000148">
    <property type="entry name" value="ASA_dh"/>
    <property type="match status" value="1"/>
</dbReference>
<dbReference type="Gene3D" id="3.30.360.10">
    <property type="entry name" value="Dihydrodipicolinate Reductase, domain 2"/>
    <property type="match status" value="1"/>
</dbReference>
<dbReference type="SMART" id="SM00859">
    <property type="entry name" value="Semialdhyde_dh"/>
    <property type="match status" value="1"/>
</dbReference>
<evidence type="ECO:0000259" key="3">
    <source>
        <dbReference type="SMART" id="SM00859"/>
    </source>
</evidence>
<dbReference type="PANTHER" id="PTHR46278:SF2">
    <property type="entry name" value="ASPARTATE-SEMIALDEHYDE DEHYDROGENASE"/>
    <property type="match status" value="1"/>
</dbReference>
<gene>
    <name evidence="4" type="ORF">COB11_04460</name>
</gene>
<protein>
    <submittedName>
        <fullName evidence="4">Aspartate-semialdehyde dehydrogenase</fullName>
    </submittedName>
</protein>
<dbReference type="InterPro" id="IPR036291">
    <property type="entry name" value="NAD(P)-bd_dom_sf"/>
</dbReference>
<dbReference type="Proteomes" id="UP000217838">
    <property type="component" value="Unassembled WGS sequence"/>
</dbReference>
<evidence type="ECO:0000256" key="1">
    <source>
        <dbReference type="ARBA" id="ARBA00010584"/>
    </source>
</evidence>
<dbReference type="NCBIfam" id="NF011456">
    <property type="entry name" value="PRK14874.1"/>
    <property type="match status" value="1"/>
</dbReference>
<dbReference type="Pfam" id="PF02774">
    <property type="entry name" value="Semialdhyde_dhC"/>
    <property type="match status" value="1"/>
</dbReference>
<dbReference type="GO" id="GO:0046983">
    <property type="term" value="F:protein dimerization activity"/>
    <property type="evidence" value="ECO:0007669"/>
    <property type="project" value="InterPro"/>
</dbReference>
<dbReference type="GO" id="GO:0008652">
    <property type="term" value="P:amino acid biosynthetic process"/>
    <property type="evidence" value="ECO:0007669"/>
    <property type="project" value="InterPro"/>
</dbReference>
<feature type="active site" description="Proton acceptor" evidence="2">
    <location>
        <position position="236"/>
    </location>
</feature>
<dbReference type="SUPFAM" id="SSF55347">
    <property type="entry name" value="Glyceraldehyde-3-phosphate dehydrogenase-like, C-terminal domain"/>
    <property type="match status" value="1"/>
</dbReference>
<dbReference type="GO" id="GO:0016620">
    <property type="term" value="F:oxidoreductase activity, acting on the aldehyde or oxo group of donors, NAD or NADP as acceptor"/>
    <property type="evidence" value="ECO:0007669"/>
    <property type="project" value="InterPro"/>
</dbReference>
<comment type="similarity">
    <text evidence="1">Belongs to the aspartate-semialdehyde dehydrogenase family.</text>
</comment>
<organism evidence="4 5">
    <name type="scientific">Aerophobetes bacterium</name>
    <dbReference type="NCBI Taxonomy" id="2030807"/>
    <lineage>
        <taxon>Bacteria</taxon>
        <taxon>Candidatus Aerophobota</taxon>
    </lineage>
</organism>
<evidence type="ECO:0000313" key="5">
    <source>
        <dbReference type="Proteomes" id="UP000217838"/>
    </source>
</evidence>
<dbReference type="InterPro" id="IPR000534">
    <property type="entry name" value="Semialdehyde_DH_NAD-bd"/>
</dbReference>